<reference evidence="1 2" key="1">
    <citation type="submission" date="2023-08" db="EMBL/GenBank/DDBJ databases">
        <title>Black Yeasts Isolated from many extreme environments.</title>
        <authorList>
            <person name="Coleine C."/>
            <person name="Stajich J.E."/>
            <person name="Selbmann L."/>
        </authorList>
    </citation>
    <scope>NUCLEOTIDE SEQUENCE [LARGE SCALE GENOMIC DNA]</scope>
    <source>
        <strain evidence="1 2">CCFEE 5885</strain>
    </source>
</reference>
<sequence>MAQTSNFPDEPYSKSFSDLLRSLAADLQPSETEDERLLPSGHRGPWSSTSNRIVAVYSMGDFDYGFSRLGLSLEVDSDLATVEGRMRYRSILASHREPAYELPVLPRRLRATRFPELPNNRAKRLSIFSRLPSEIRVMILEYLSPRFSLGSELVEGFADVNSAARAVADITAGITNVDEVGRAEWNEELGTFCYTVYKKFPAAPFAWMQFHGLHPTWLYFSDIRGVMPPPSEVPVWDPVAYWNSMYEAAIADPRHPQFSQSAYERAWEGI</sequence>
<evidence type="ECO:0000313" key="1">
    <source>
        <dbReference type="EMBL" id="KAK5084839.1"/>
    </source>
</evidence>
<protein>
    <submittedName>
        <fullName evidence="1">Uncharacterized protein</fullName>
    </submittedName>
</protein>
<name>A0ABR0K2V7_9EURO</name>
<comment type="caution">
    <text evidence="1">The sequence shown here is derived from an EMBL/GenBank/DDBJ whole genome shotgun (WGS) entry which is preliminary data.</text>
</comment>
<dbReference type="EMBL" id="JAVRRG010000112">
    <property type="protein sequence ID" value="KAK5084839.1"/>
    <property type="molecule type" value="Genomic_DNA"/>
</dbReference>
<accession>A0ABR0K2V7</accession>
<evidence type="ECO:0000313" key="2">
    <source>
        <dbReference type="Proteomes" id="UP001345013"/>
    </source>
</evidence>
<dbReference type="Proteomes" id="UP001345013">
    <property type="component" value="Unassembled WGS sequence"/>
</dbReference>
<organism evidence="1 2">
    <name type="scientific">Lithohypha guttulata</name>
    <dbReference type="NCBI Taxonomy" id="1690604"/>
    <lineage>
        <taxon>Eukaryota</taxon>
        <taxon>Fungi</taxon>
        <taxon>Dikarya</taxon>
        <taxon>Ascomycota</taxon>
        <taxon>Pezizomycotina</taxon>
        <taxon>Eurotiomycetes</taxon>
        <taxon>Chaetothyriomycetidae</taxon>
        <taxon>Chaetothyriales</taxon>
        <taxon>Trichomeriaceae</taxon>
        <taxon>Lithohypha</taxon>
    </lineage>
</organism>
<proteinExistence type="predicted"/>
<keyword evidence="2" id="KW-1185">Reference proteome</keyword>
<gene>
    <name evidence="1" type="ORF">LTR24_007448</name>
</gene>